<dbReference type="EMBL" id="JALJOQ010000004">
    <property type="protein sequence ID" value="KAK9813564.1"/>
    <property type="molecule type" value="Genomic_DNA"/>
</dbReference>
<dbReference type="SUPFAM" id="SSF55068">
    <property type="entry name" value="Peptide methionine sulfoxide reductase"/>
    <property type="match status" value="1"/>
</dbReference>
<dbReference type="GO" id="GO:0008113">
    <property type="term" value="F:peptide-methionine (S)-S-oxide reductase activity"/>
    <property type="evidence" value="ECO:0007669"/>
    <property type="project" value="InterPro"/>
</dbReference>
<protein>
    <recommendedName>
        <fullName evidence="3">Peptide-methionine (S)-S-oxide reductase</fullName>
    </recommendedName>
</protein>
<evidence type="ECO:0008006" key="3">
    <source>
        <dbReference type="Google" id="ProtNLM"/>
    </source>
</evidence>
<evidence type="ECO:0000313" key="2">
    <source>
        <dbReference type="Proteomes" id="UP001465755"/>
    </source>
</evidence>
<gene>
    <name evidence="1" type="ORF">WJX73_007299</name>
</gene>
<organism evidence="1 2">
    <name type="scientific">Symbiochloris irregularis</name>
    <dbReference type="NCBI Taxonomy" id="706552"/>
    <lineage>
        <taxon>Eukaryota</taxon>
        <taxon>Viridiplantae</taxon>
        <taxon>Chlorophyta</taxon>
        <taxon>core chlorophytes</taxon>
        <taxon>Trebouxiophyceae</taxon>
        <taxon>Trebouxiales</taxon>
        <taxon>Trebouxiaceae</taxon>
        <taxon>Symbiochloris</taxon>
    </lineage>
</organism>
<keyword evidence="2" id="KW-1185">Reference proteome</keyword>
<dbReference type="InterPro" id="IPR036509">
    <property type="entry name" value="Met_Sox_Rdtase_MsrA_sf"/>
</dbReference>
<comment type="caution">
    <text evidence="1">The sequence shown here is derived from an EMBL/GenBank/DDBJ whole genome shotgun (WGS) entry which is preliminary data.</text>
</comment>
<dbReference type="AlphaFoldDB" id="A0AAW1PVB0"/>
<sequence>MQRHEPVTRNFSALCPAPRLRGQACKAQSVRCSCQHTGSQSQAPFRQATLTLFAACSLCLAGAARSEEAVATGISLDSSAPPPTVYFGNGCFWGRQKDFVDVEAQLGRKGGNISAVVGYAGGSTAGNKGLTCYYYGPRDSVYESLGHAEVTQVELSADAASSKAQEQMTAFADTYFKQFKKTPLGMMRSDPQDMGPGYRNVVGLPGGVQSPLFKILQDRNINKMELVAGNGNDARDKGREGDKINRVYVVDSEQLQFHRAELYHQYHNAMGKPFPREYTQSMKQVAQNAGRIGTTGCPEFGPF</sequence>
<name>A0AAW1PVB0_9CHLO</name>
<dbReference type="Proteomes" id="UP001465755">
    <property type="component" value="Unassembled WGS sequence"/>
</dbReference>
<accession>A0AAW1PVB0</accession>
<proteinExistence type="predicted"/>
<reference evidence="1 2" key="1">
    <citation type="journal article" date="2024" name="Nat. Commun.">
        <title>Phylogenomics reveals the evolutionary origins of lichenization in chlorophyte algae.</title>
        <authorList>
            <person name="Puginier C."/>
            <person name="Libourel C."/>
            <person name="Otte J."/>
            <person name="Skaloud P."/>
            <person name="Haon M."/>
            <person name="Grisel S."/>
            <person name="Petersen M."/>
            <person name="Berrin J.G."/>
            <person name="Delaux P.M."/>
            <person name="Dal Grande F."/>
            <person name="Keller J."/>
        </authorList>
    </citation>
    <scope>NUCLEOTIDE SEQUENCE [LARGE SCALE GENOMIC DNA]</scope>
    <source>
        <strain evidence="1 2">SAG 2036</strain>
    </source>
</reference>
<dbReference type="Gene3D" id="3.30.1060.10">
    <property type="entry name" value="Peptide methionine sulphoxide reductase MsrA"/>
    <property type="match status" value="1"/>
</dbReference>
<evidence type="ECO:0000313" key="1">
    <source>
        <dbReference type="EMBL" id="KAK9813564.1"/>
    </source>
</evidence>